<dbReference type="RefSeq" id="WP_158757426.1">
    <property type="nucleotide sequence ID" value="NZ_CP046909.1"/>
</dbReference>
<protein>
    <submittedName>
        <fullName evidence="1">Uncharacterized protein</fullName>
    </submittedName>
</protein>
<name>A0A7Z2J858_9BURK</name>
<dbReference type="EMBL" id="CP046909">
    <property type="protein sequence ID" value="QGZ54293.1"/>
    <property type="molecule type" value="Genomic_DNA"/>
</dbReference>
<reference evidence="1 2" key="1">
    <citation type="submission" date="2019-12" db="EMBL/GenBank/DDBJ databases">
        <title>Paraburkholderia acidiphila 7Q-K02 sp. nov and Paraburkholderia acidisoli DHF22 sp. nov., two strains isolated from forest soil.</title>
        <authorList>
            <person name="Gao Z."/>
            <person name="Qiu L."/>
        </authorList>
    </citation>
    <scope>NUCLEOTIDE SEQUENCE [LARGE SCALE GENOMIC DNA]</scope>
    <source>
        <strain evidence="1 2">7Q-K02</strain>
    </source>
</reference>
<sequence>MLKPVRNSVASVLDHDHFRSEEPNDTGSTVLRRAASAIQTIARLVGNSVRQEGNDERVALSLDAQGGLLDALELIAYAMQYEAELVDDNAQAGARRHGSPEE</sequence>
<dbReference type="KEGG" id="pacp:FAZ97_04825"/>
<evidence type="ECO:0000313" key="1">
    <source>
        <dbReference type="EMBL" id="QGZ54293.1"/>
    </source>
</evidence>
<dbReference type="Proteomes" id="UP000434209">
    <property type="component" value="Chromosome 1"/>
</dbReference>
<proteinExistence type="predicted"/>
<dbReference type="AlphaFoldDB" id="A0A7Z2J858"/>
<organism evidence="1 2">
    <name type="scientific">Paraburkholderia acidiphila</name>
    <dbReference type="NCBI Taxonomy" id="2571747"/>
    <lineage>
        <taxon>Bacteria</taxon>
        <taxon>Pseudomonadati</taxon>
        <taxon>Pseudomonadota</taxon>
        <taxon>Betaproteobacteria</taxon>
        <taxon>Burkholderiales</taxon>
        <taxon>Burkholderiaceae</taxon>
        <taxon>Paraburkholderia</taxon>
    </lineage>
</organism>
<keyword evidence="2" id="KW-1185">Reference proteome</keyword>
<gene>
    <name evidence="1" type="ORF">FAZ97_04825</name>
</gene>
<evidence type="ECO:0000313" key="2">
    <source>
        <dbReference type="Proteomes" id="UP000434209"/>
    </source>
</evidence>
<accession>A0A7Z2J858</accession>